<feature type="domain" description="Peptidase A1" evidence="4">
    <location>
        <begin position="85"/>
        <end position="407"/>
    </location>
</feature>
<protein>
    <submittedName>
        <fullName evidence="5">Putative aspartic-type endopeptidase OPSB</fullName>
    </submittedName>
</protein>
<feature type="active site" evidence="2">
    <location>
        <position position="304"/>
    </location>
</feature>
<accession>A0A7D8YPH0</accession>
<evidence type="ECO:0000256" key="1">
    <source>
        <dbReference type="ARBA" id="ARBA00007447"/>
    </source>
</evidence>
<dbReference type="EMBL" id="QGMG01000477">
    <property type="protein sequence ID" value="TVY53281.1"/>
    <property type="molecule type" value="Genomic_DNA"/>
</dbReference>
<name>A0A7D8YPH0_9HELO</name>
<dbReference type="Pfam" id="PF00026">
    <property type="entry name" value="Asp"/>
    <property type="match status" value="1"/>
</dbReference>
<organism evidence="5 6">
    <name type="scientific">Lachnellula cervina</name>
    <dbReference type="NCBI Taxonomy" id="1316786"/>
    <lineage>
        <taxon>Eukaryota</taxon>
        <taxon>Fungi</taxon>
        <taxon>Dikarya</taxon>
        <taxon>Ascomycota</taxon>
        <taxon>Pezizomycotina</taxon>
        <taxon>Leotiomycetes</taxon>
        <taxon>Helotiales</taxon>
        <taxon>Lachnaceae</taxon>
        <taxon>Lachnellula</taxon>
    </lineage>
</organism>
<feature type="signal peptide" evidence="3">
    <location>
        <begin position="1"/>
        <end position="16"/>
    </location>
</feature>
<sequence length="450" mass="48178">MLRFILGCAFASISSSYNLPNHQPTIEDQFTIPAILSSNKDVQTHGSGVLQLPVKVHNVQLQTLTSGEMRKRQSIDPLANVINGYTIDISLGSPNQKVTVIMDTGSSELWVDPNCTNSYSSSQCASFGIYIPSHSSTFQDLGTKFAIQYGTGSVNGEYFTDNLNMGGSPNGIGAARIKAQQFGVANTSSYTTLGIMGVGFGYQLDTNYYNIIDQLYVQGVTNSRAFSLDLASIDVSQGSIIFGGIDTMKYIGALEKRPIIPYRRAPDRYPRYWIYMTSAGVTTPGSSSSAPVTGAGYNQAIFPDSGSTLSQLPTALFNSLLAYFPDAVSQGGGAYTVPCSYRTQAGTIDFGFGNTTIHVSYHEWFWYDGQSCWFGAQSTQSTFLLGDSFIRSAYIVYDQDNSNVLLAQAANCGTNILAISTGVNAVPSVTGGCTVSSTSSFAKATTSSKS</sequence>
<dbReference type="PANTHER" id="PTHR47966:SF65">
    <property type="entry name" value="ASPARTIC-TYPE ENDOPEPTIDASE"/>
    <property type="match status" value="1"/>
</dbReference>
<dbReference type="SUPFAM" id="SSF50630">
    <property type="entry name" value="Acid proteases"/>
    <property type="match status" value="1"/>
</dbReference>
<evidence type="ECO:0000256" key="3">
    <source>
        <dbReference type="SAM" id="SignalP"/>
    </source>
</evidence>
<gene>
    <name evidence="5" type="primary">OPSB_1</name>
    <name evidence="5" type="ORF">LCER1_G005100</name>
</gene>
<dbReference type="GO" id="GO:0006508">
    <property type="term" value="P:proteolysis"/>
    <property type="evidence" value="ECO:0007669"/>
    <property type="project" value="InterPro"/>
</dbReference>
<reference evidence="5 6" key="1">
    <citation type="submission" date="2018-05" db="EMBL/GenBank/DDBJ databases">
        <title>Whole genome sequencing for identification of molecular markers to develop diagnostic detection tools for the regulated plant pathogen Lachnellula willkommii.</title>
        <authorList>
            <person name="Giroux E."/>
            <person name="Bilodeau G."/>
        </authorList>
    </citation>
    <scope>NUCLEOTIDE SEQUENCE [LARGE SCALE GENOMIC DNA]</scope>
    <source>
        <strain evidence="5 6">CBS 625.97</strain>
    </source>
</reference>
<comment type="similarity">
    <text evidence="1">Belongs to the peptidase A1 family.</text>
</comment>
<evidence type="ECO:0000313" key="6">
    <source>
        <dbReference type="Proteomes" id="UP000481288"/>
    </source>
</evidence>
<evidence type="ECO:0000259" key="4">
    <source>
        <dbReference type="PROSITE" id="PS51767"/>
    </source>
</evidence>
<feature type="chain" id="PRO_5028991108" evidence="3">
    <location>
        <begin position="17"/>
        <end position="450"/>
    </location>
</feature>
<proteinExistence type="inferred from homology"/>
<dbReference type="PRINTS" id="PR00792">
    <property type="entry name" value="PEPSIN"/>
</dbReference>
<dbReference type="Proteomes" id="UP000481288">
    <property type="component" value="Unassembled WGS sequence"/>
</dbReference>
<feature type="active site" evidence="2">
    <location>
        <position position="103"/>
    </location>
</feature>
<dbReference type="InterPro" id="IPR001461">
    <property type="entry name" value="Aspartic_peptidase_A1"/>
</dbReference>
<evidence type="ECO:0000313" key="5">
    <source>
        <dbReference type="EMBL" id="TVY53281.1"/>
    </source>
</evidence>
<dbReference type="PANTHER" id="PTHR47966">
    <property type="entry name" value="BETA-SITE APP-CLEAVING ENZYME, ISOFORM A-RELATED"/>
    <property type="match status" value="1"/>
</dbReference>
<dbReference type="OrthoDB" id="771136at2759"/>
<comment type="caution">
    <text evidence="5">The sequence shown here is derived from an EMBL/GenBank/DDBJ whole genome shotgun (WGS) entry which is preliminary data.</text>
</comment>
<dbReference type="InterPro" id="IPR021109">
    <property type="entry name" value="Peptidase_aspartic_dom_sf"/>
</dbReference>
<keyword evidence="3" id="KW-0732">Signal</keyword>
<dbReference type="Gene3D" id="2.40.70.10">
    <property type="entry name" value="Acid Proteases"/>
    <property type="match status" value="2"/>
</dbReference>
<evidence type="ECO:0000256" key="2">
    <source>
        <dbReference type="PIRSR" id="PIRSR601461-1"/>
    </source>
</evidence>
<keyword evidence="6" id="KW-1185">Reference proteome</keyword>
<dbReference type="GO" id="GO:0004190">
    <property type="term" value="F:aspartic-type endopeptidase activity"/>
    <property type="evidence" value="ECO:0007669"/>
    <property type="project" value="InterPro"/>
</dbReference>
<dbReference type="InterPro" id="IPR033121">
    <property type="entry name" value="PEPTIDASE_A1"/>
</dbReference>
<dbReference type="AlphaFoldDB" id="A0A7D8YPH0"/>
<dbReference type="PROSITE" id="PS51767">
    <property type="entry name" value="PEPTIDASE_A1"/>
    <property type="match status" value="1"/>
</dbReference>